<evidence type="ECO:0000313" key="3">
    <source>
        <dbReference type="Proteomes" id="UP000494216"/>
    </source>
</evidence>
<proteinExistence type="predicted"/>
<protein>
    <recommendedName>
        <fullName evidence="1">Transposase IS66 zinc-finger binding domain-containing protein</fullName>
    </recommendedName>
</protein>
<sequence>MDVVNCLSPSMSVPMTARLFEIGAEIREQLDIIPQQVKVLQHPCVK</sequence>
<evidence type="ECO:0000259" key="1">
    <source>
        <dbReference type="Pfam" id="PF13005"/>
    </source>
</evidence>
<organism evidence="2 3">
    <name type="scientific">Candidatus Methylobacter favarea</name>
    <dbReference type="NCBI Taxonomy" id="2707345"/>
    <lineage>
        <taxon>Bacteria</taxon>
        <taxon>Pseudomonadati</taxon>
        <taxon>Pseudomonadota</taxon>
        <taxon>Gammaproteobacteria</taxon>
        <taxon>Methylococcales</taxon>
        <taxon>Methylococcaceae</taxon>
        <taxon>Methylobacter</taxon>
    </lineage>
</organism>
<reference evidence="2 3" key="1">
    <citation type="submission" date="2020-02" db="EMBL/GenBank/DDBJ databases">
        <authorList>
            <person name="Hogendoorn C."/>
        </authorList>
    </citation>
    <scope>NUCLEOTIDE SEQUENCE [LARGE SCALE GENOMIC DNA]</scope>
    <source>
        <strain evidence="2">METHB21</strain>
    </source>
</reference>
<gene>
    <name evidence="2" type="ORF">METHB2_900003</name>
</gene>
<dbReference type="EMBL" id="CADCXN010000125">
    <property type="protein sequence ID" value="CAA9892993.1"/>
    <property type="molecule type" value="Genomic_DNA"/>
</dbReference>
<name>A0A8S0XJ95_9GAMM</name>
<dbReference type="Proteomes" id="UP000494216">
    <property type="component" value="Unassembled WGS sequence"/>
</dbReference>
<dbReference type="InterPro" id="IPR024474">
    <property type="entry name" value="Znf_dom_IS66"/>
</dbReference>
<keyword evidence="3" id="KW-1185">Reference proteome</keyword>
<feature type="domain" description="Transposase IS66 zinc-finger binding" evidence="1">
    <location>
        <begin position="21"/>
        <end position="42"/>
    </location>
</feature>
<evidence type="ECO:0000313" key="2">
    <source>
        <dbReference type="EMBL" id="CAA9892993.1"/>
    </source>
</evidence>
<dbReference type="Pfam" id="PF13005">
    <property type="entry name" value="zf-IS66"/>
    <property type="match status" value="1"/>
</dbReference>
<comment type="caution">
    <text evidence="2">The sequence shown here is derived from an EMBL/GenBank/DDBJ whole genome shotgun (WGS) entry which is preliminary data.</text>
</comment>
<accession>A0A8S0XJ95</accession>
<dbReference type="AlphaFoldDB" id="A0A8S0XJ95"/>